<proteinExistence type="predicted"/>
<evidence type="ECO:0000256" key="1">
    <source>
        <dbReference type="SAM" id="SignalP"/>
    </source>
</evidence>
<keyword evidence="3" id="KW-1185">Reference proteome</keyword>
<name>A0ABR2NIU5_9ROSI</name>
<dbReference type="Proteomes" id="UP001396334">
    <property type="component" value="Unassembled WGS sequence"/>
</dbReference>
<dbReference type="EMBL" id="JBBPBN010000138">
    <property type="protein sequence ID" value="KAK8976049.1"/>
    <property type="molecule type" value="Genomic_DNA"/>
</dbReference>
<accession>A0ABR2NIU5</accession>
<gene>
    <name evidence="2" type="ORF">V6N11_025548</name>
</gene>
<reference evidence="2 3" key="1">
    <citation type="journal article" date="2024" name="G3 (Bethesda)">
        <title>Genome assembly of Hibiscus sabdariffa L. provides insights into metabolisms of medicinal natural products.</title>
        <authorList>
            <person name="Kim T."/>
        </authorList>
    </citation>
    <scope>NUCLEOTIDE SEQUENCE [LARGE SCALE GENOMIC DNA]</scope>
    <source>
        <strain evidence="2">TK-2024</strain>
        <tissue evidence="2">Old leaves</tissue>
    </source>
</reference>
<protein>
    <submittedName>
        <fullName evidence="2">Uncharacterized protein</fullName>
    </submittedName>
</protein>
<feature type="chain" id="PRO_5046106097" evidence="1">
    <location>
        <begin position="20"/>
        <end position="114"/>
    </location>
</feature>
<organism evidence="2 3">
    <name type="scientific">Hibiscus sabdariffa</name>
    <name type="common">roselle</name>
    <dbReference type="NCBI Taxonomy" id="183260"/>
    <lineage>
        <taxon>Eukaryota</taxon>
        <taxon>Viridiplantae</taxon>
        <taxon>Streptophyta</taxon>
        <taxon>Embryophyta</taxon>
        <taxon>Tracheophyta</taxon>
        <taxon>Spermatophyta</taxon>
        <taxon>Magnoliopsida</taxon>
        <taxon>eudicotyledons</taxon>
        <taxon>Gunneridae</taxon>
        <taxon>Pentapetalae</taxon>
        <taxon>rosids</taxon>
        <taxon>malvids</taxon>
        <taxon>Malvales</taxon>
        <taxon>Malvaceae</taxon>
        <taxon>Malvoideae</taxon>
        <taxon>Hibiscus</taxon>
    </lineage>
</organism>
<sequence length="114" mass="12290">MRYLSNLSGYLALLGQAAAETLGASVPSTIIVAVAMSSPIFRTLDFFTKSIAFQSRKRLFNLIKPLPLRSFLPQPVKGPIPLGYDPFMVSDSISFPTADNDVGCSGFLASIFKA</sequence>
<comment type="caution">
    <text evidence="2">The sequence shown here is derived from an EMBL/GenBank/DDBJ whole genome shotgun (WGS) entry which is preliminary data.</text>
</comment>
<evidence type="ECO:0000313" key="3">
    <source>
        <dbReference type="Proteomes" id="UP001396334"/>
    </source>
</evidence>
<feature type="signal peptide" evidence="1">
    <location>
        <begin position="1"/>
        <end position="19"/>
    </location>
</feature>
<evidence type="ECO:0000313" key="2">
    <source>
        <dbReference type="EMBL" id="KAK8976049.1"/>
    </source>
</evidence>
<keyword evidence="1" id="KW-0732">Signal</keyword>